<reference evidence="1" key="1">
    <citation type="journal article" date="2015" name="Nature">
        <title>Complex archaea that bridge the gap between prokaryotes and eukaryotes.</title>
        <authorList>
            <person name="Spang A."/>
            <person name="Saw J.H."/>
            <person name="Jorgensen S.L."/>
            <person name="Zaremba-Niedzwiedzka K."/>
            <person name="Martijn J."/>
            <person name="Lind A.E."/>
            <person name="van Eijk R."/>
            <person name="Schleper C."/>
            <person name="Guy L."/>
            <person name="Ettema T.J."/>
        </authorList>
    </citation>
    <scope>NUCLEOTIDE SEQUENCE</scope>
</reference>
<gene>
    <name evidence="1" type="ORF">LCGC14_1504870</name>
</gene>
<evidence type="ECO:0008006" key="2">
    <source>
        <dbReference type="Google" id="ProtNLM"/>
    </source>
</evidence>
<evidence type="ECO:0000313" key="1">
    <source>
        <dbReference type="EMBL" id="KKM64092.1"/>
    </source>
</evidence>
<dbReference type="EMBL" id="LAZR01010971">
    <property type="protein sequence ID" value="KKM64092.1"/>
    <property type="molecule type" value="Genomic_DNA"/>
</dbReference>
<dbReference type="AlphaFoldDB" id="A0A0F9M4C9"/>
<name>A0A0F9M4C9_9ZZZZ</name>
<comment type="caution">
    <text evidence="1">The sequence shown here is derived from an EMBL/GenBank/DDBJ whole genome shotgun (WGS) entry which is preliminary data.</text>
</comment>
<sequence length="330" mass="38045">MLSQGQVNFIIEHHRDMLAREMAAALGLRNSEVIYQRQSLCRQGRIRLGERKYMPPWSTEDLGYLREHYGKTPDRILARRLNRSRNAIVIAAKRKLNGLRRKDNFYTAAEVARIIGTPCSKKVADWVRRGWLKGTKSWMGPDTYKMWCFSETGIARCLRRRPWLVDVRRMEESFFRSVVIKQWERDPWYTAAQTAPLLGVTTLDAVHRYIHFGWLPAERKPGGPRQGRWVIRKSAIEAFLQNDPRPGHRASAIRASWRRAILAKGRPMMVVVIWALLCPRCGDQVKVIASPRLFGPEVKARFIAQHVNGGPCLHGLECCLEEQGQAVLHM</sequence>
<proteinExistence type="predicted"/>
<accession>A0A0F9M4C9</accession>
<organism evidence="1">
    <name type="scientific">marine sediment metagenome</name>
    <dbReference type="NCBI Taxonomy" id="412755"/>
    <lineage>
        <taxon>unclassified sequences</taxon>
        <taxon>metagenomes</taxon>
        <taxon>ecological metagenomes</taxon>
    </lineage>
</organism>
<protein>
    <recommendedName>
        <fullName evidence="2">Helix-turn-helix domain-containing protein</fullName>
    </recommendedName>
</protein>